<organism evidence="1 2">
    <name type="scientific">Smittium megazygosporum</name>
    <dbReference type="NCBI Taxonomy" id="133381"/>
    <lineage>
        <taxon>Eukaryota</taxon>
        <taxon>Fungi</taxon>
        <taxon>Fungi incertae sedis</taxon>
        <taxon>Zoopagomycota</taxon>
        <taxon>Kickxellomycotina</taxon>
        <taxon>Harpellomycetes</taxon>
        <taxon>Harpellales</taxon>
        <taxon>Legeriomycetaceae</taxon>
        <taxon>Smittium</taxon>
    </lineage>
</organism>
<protein>
    <submittedName>
        <fullName evidence="1">Uncharacterized protein</fullName>
    </submittedName>
</protein>
<reference evidence="1 2" key="1">
    <citation type="journal article" date="2018" name="MBio">
        <title>Comparative Genomics Reveals the Core Gene Toolbox for the Fungus-Insect Symbiosis.</title>
        <authorList>
            <person name="Wang Y."/>
            <person name="Stata M."/>
            <person name="Wang W."/>
            <person name="Stajich J.E."/>
            <person name="White M.M."/>
            <person name="Moncalvo J.M."/>
        </authorList>
    </citation>
    <scope>NUCLEOTIDE SEQUENCE [LARGE SCALE GENOMIC DNA]</scope>
    <source>
        <strain evidence="1 2">SC-DP-2</strain>
    </source>
</reference>
<proteinExistence type="predicted"/>
<sequence length="81" mass="9187">MDSGLEFCFLTSVEWRRQCSLIEFVSSSCLLPPWLEFHVVRKRLGTILQLLFEAGDGISLLINLTGNDFRYCGTSITILKS</sequence>
<evidence type="ECO:0000313" key="1">
    <source>
        <dbReference type="EMBL" id="PVV02640.1"/>
    </source>
</evidence>
<evidence type="ECO:0000313" key="2">
    <source>
        <dbReference type="Proteomes" id="UP000245609"/>
    </source>
</evidence>
<dbReference type="Proteomes" id="UP000245609">
    <property type="component" value="Unassembled WGS sequence"/>
</dbReference>
<accession>A0A2T9ZDL0</accession>
<dbReference type="AlphaFoldDB" id="A0A2T9ZDL0"/>
<name>A0A2T9ZDL0_9FUNG</name>
<comment type="caution">
    <text evidence="1">The sequence shown here is derived from an EMBL/GenBank/DDBJ whole genome shotgun (WGS) entry which is preliminary data.</text>
</comment>
<dbReference type="EMBL" id="MBFS01000375">
    <property type="protein sequence ID" value="PVV02640.1"/>
    <property type="molecule type" value="Genomic_DNA"/>
</dbReference>
<gene>
    <name evidence="1" type="ORF">BB560_002904</name>
</gene>
<keyword evidence="2" id="KW-1185">Reference proteome</keyword>